<evidence type="ECO:0000256" key="5">
    <source>
        <dbReference type="ARBA" id="ARBA00022989"/>
    </source>
</evidence>
<comment type="subcellular location">
    <subcellularLocation>
        <location evidence="1 7">Cell membrane</location>
        <topology evidence="1 7">Multi-pass membrane protein</topology>
    </subcellularLocation>
</comment>
<dbReference type="Proteomes" id="UP000031523">
    <property type="component" value="Chromosome"/>
</dbReference>
<name>A0A0B5EZT1_STRA4</name>
<organism evidence="9 10">
    <name type="scientific">Streptomyces albus (strain ATCC 21838 / DSM 41398 / FERM P-419 / JCM 4703 / NBRC 107858)</name>
    <dbReference type="NCBI Taxonomy" id="1081613"/>
    <lineage>
        <taxon>Bacteria</taxon>
        <taxon>Bacillati</taxon>
        <taxon>Actinomycetota</taxon>
        <taxon>Actinomycetes</taxon>
        <taxon>Kitasatosporales</taxon>
        <taxon>Streptomycetaceae</taxon>
        <taxon>Streptomyces</taxon>
    </lineage>
</organism>
<evidence type="ECO:0000256" key="3">
    <source>
        <dbReference type="ARBA" id="ARBA00022475"/>
    </source>
</evidence>
<dbReference type="GO" id="GO:0071916">
    <property type="term" value="F:dipeptide transmembrane transporter activity"/>
    <property type="evidence" value="ECO:0007669"/>
    <property type="project" value="TreeGrafter"/>
</dbReference>
<comment type="similarity">
    <text evidence="7">Belongs to the binding-protein-dependent transport system permease family.</text>
</comment>
<keyword evidence="10" id="KW-1185">Reference proteome</keyword>
<feature type="transmembrane region" description="Helical" evidence="7">
    <location>
        <begin position="182"/>
        <end position="202"/>
    </location>
</feature>
<dbReference type="CDD" id="cd06261">
    <property type="entry name" value="TM_PBP2"/>
    <property type="match status" value="1"/>
</dbReference>
<dbReference type="InterPro" id="IPR045621">
    <property type="entry name" value="BPD_transp_1_N"/>
</dbReference>
<dbReference type="AlphaFoldDB" id="A0A0B5EZT1"/>
<feature type="transmembrane region" description="Helical" evidence="7">
    <location>
        <begin position="136"/>
        <end position="162"/>
    </location>
</feature>
<evidence type="ECO:0000259" key="8">
    <source>
        <dbReference type="PROSITE" id="PS50928"/>
    </source>
</evidence>
<feature type="transmembrane region" description="Helical" evidence="7">
    <location>
        <begin position="286"/>
        <end position="308"/>
    </location>
</feature>
<evidence type="ECO:0000256" key="2">
    <source>
        <dbReference type="ARBA" id="ARBA00022448"/>
    </source>
</evidence>
<dbReference type="PANTHER" id="PTHR43163:SF6">
    <property type="entry name" value="DIPEPTIDE TRANSPORT SYSTEM PERMEASE PROTEIN DPPB-RELATED"/>
    <property type="match status" value="1"/>
</dbReference>
<keyword evidence="5 7" id="KW-1133">Transmembrane helix</keyword>
<dbReference type="EMBL" id="CP010519">
    <property type="protein sequence ID" value="AJE84131.1"/>
    <property type="molecule type" value="Genomic_DNA"/>
</dbReference>
<reference evidence="9 10" key="1">
    <citation type="submission" date="2015-01" db="EMBL/GenBank/DDBJ databases">
        <title>Enhanced salinomycin production by adjusting the supply of polyketide extender units in Streptomyce albus DSM 41398.</title>
        <authorList>
            <person name="Lu C."/>
        </authorList>
    </citation>
    <scope>NUCLEOTIDE SEQUENCE [LARGE SCALE GENOMIC DNA]</scope>
    <source>
        <strain evidence="10">ATCC 21838 / DSM 41398 / FERM P-419 / JCM 4703 / NBRC 107858</strain>
    </source>
</reference>
<dbReference type="InterPro" id="IPR035906">
    <property type="entry name" value="MetI-like_sf"/>
</dbReference>
<evidence type="ECO:0000256" key="4">
    <source>
        <dbReference type="ARBA" id="ARBA00022692"/>
    </source>
</evidence>
<dbReference type="GO" id="GO:0005886">
    <property type="term" value="C:plasma membrane"/>
    <property type="evidence" value="ECO:0007669"/>
    <property type="project" value="UniProtKB-SubCell"/>
</dbReference>
<evidence type="ECO:0000256" key="7">
    <source>
        <dbReference type="RuleBase" id="RU363032"/>
    </source>
</evidence>
<dbReference type="Pfam" id="PF19300">
    <property type="entry name" value="BPD_transp_1_N"/>
    <property type="match status" value="1"/>
</dbReference>
<dbReference type="KEGG" id="sals:SLNWT_3755"/>
<dbReference type="InterPro" id="IPR000515">
    <property type="entry name" value="MetI-like"/>
</dbReference>
<evidence type="ECO:0000256" key="1">
    <source>
        <dbReference type="ARBA" id="ARBA00004651"/>
    </source>
</evidence>
<keyword evidence="3" id="KW-1003">Cell membrane</keyword>
<feature type="domain" description="ABC transmembrane type-1" evidence="8">
    <location>
        <begin position="96"/>
        <end position="300"/>
    </location>
</feature>
<evidence type="ECO:0000256" key="6">
    <source>
        <dbReference type="ARBA" id="ARBA00023136"/>
    </source>
</evidence>
<keyword evidence="4 7" id="KW-0812">Transmembrane</keyword>
<dbReference type="PANTHER" id="PTHR43163">
    <property type="entry name" value="DIPEPTIDE TRANSPORT SYSTEM PERMEASE PROTEIN DPPB-RELATED"/>
    <property type="match status" value="1"/>
</dbReference>
<evidence type="ECO:0000313" key="10">
    <source>
        <dbReference type="Proteomes" id="UP000031523"/>
    </source>
</evidence>
<keyword evidence="6 7" id="KW-0472">Membrane</keyword>
<dbReference type="SUPFAM" id="SSF161098">
    <property type="entry name" value="MetI-like"/>
    <property type="match status" value="1"/>
</dbReference>
<dbReference type="Gene3D" id="1.10.3720.10">
    <property type="entry name" value="MetI-like"/>
    <property type="match status" value="1"/>
</dbReference>
<feature type="transmembrane region" description="Helical" evidence="7">
    <location>
        <begin position="102"/>
        <end position="124"/>
    </location>
</feature>
<keyword evidence="2 7" id="KW-0813">Transport</keyword>
<accession>A0A0B5EZT1</accession>
<proteinExistence type="inferred from homology"/>
<dbReference type="PROSITE" id="PS50928">
    <property type="entry name" value="ABC_TM1"/>
    <property type="match status" value="1"/>
</dbReference>
<feature type="transmembrane region" description="Helical" evidence="7">
    <location>
        <begin position="233"/>
        <end position="266"/>
    </location>
</feature>
<sequence length="318" mass="32686">MTARYLLRRALSLLVTLLLASVAIFGLLRLVPGSTAAAVAGADASPEQLAAIEADLGLHRPLPAQYGSWLHGILTGDLEKSYVLGRPIGELIRGGLGATLQLTLAAGLIAAVLGFLLGVLAATARNRLVRGAAKTVTTLALAVPPYASGTVLIAVFAVALPVLPPGGHASLAKDPDLAVQFLLLPAVCLALPVAAVLARFLADGLQSALGEDYTRAAAGLGVRRRRLILRHALPNALAPVITVAAVQVGNLLAGSAIVEALFAWPGLGQLLIQSIVSHDLLVVQDLLLLAVAAFVVLQLLGEAARAWLDPRIALRGAS</sequence>
<evidence type="ECO:0000313" key="9">
    <source>
        <dbReference type="EMBL" id="AJE84131.1"/>
    </source>
</evidence>
<gene>
    <name evidence="9" type="ORF">SLNWT_3755</name>
</gene>
<dbReference type="Pfam" id="PF00528">
    <property type="entry name" value="BPD_transp_1"/>
    <property type="match status" value="1"/>
</dbReference>
<protein>
    <submittedName>
        <fullName evidence="9">Oligopeptide/dipeptide ABC transporter transmembrane protein</fullName>
    </submittedName>
</protein>